<keyword evidence="1" id="KW-0812">Transmembrane</keyword>
<feature type="transmembrane region" description="Helical" evidence="1">
    <location>
        <begin position="37"/>
        <end position="54"/>
    </location>
</feature>
<sequence length="92" mass="10969">MGSRGTVDRRRAAWRWRIWYGTLEDHLHIYRPSATNYVVRGVGTFVFIALMFPGSRYLGAVLMGVGYVVAEYLSYRVALRIQRKRLRRRYRR</sequence>
<gene>
    <name evidence="2" type="ORF">EII35_10800</name>
</gene>
<organism evidence="2 3">
    <name type="scientific">Arachnia propionica</name>
    <dbReference type="NCBI Taxonomy" id="1750"/>
    <lineage>
        <taxon>Bacteria</taxon>
        <taxon>Bacillati</taxon>
        <taxon>Actinomycetota</taxon>
        <taxon>Actinomycetes</taxon>
        <taxon>Propionibacteriales</taxon>
        <taxon>Propionibacteriaceae</taxon>
        <taxon>Arachnia</taxon>
    </lineage>
</organism>
<dbReference type="RefSeq" id="WP_125228481.1">
    <property type="nucleotide sequence ID" value="NZ_RQYT01000028.1"/>
</dbReference>
<accession>A0A3P1WQD8</accession>
<evidence type="ECO:0000313" key="2">
    <source>
        <dbReference type="EMBL" id="RRD48839.1"/>
    </source>
</evidence>
<dbReference type="AlphaFoldDB" id="A0A3P1WQD8"/>
<protein>
    <submittedName>
        <fullName evidence="2">Uncharacterized protein</fullName>
    </submittedName>
</protein>
<keyword evidence="1" id="KW-0472">Membrane</keyword>
<keyword evidence="1" id="KW-1133">Transmembrane helix</keyword>
<name>A0A3P1WQD8_9ACTN</name>
<dbReference type="EMBL" id="RQYT01000028">
    <property type="protein sequence ID" value="RRD48839.1"/>
    <property type="molecule type" value="Genomic_DNA"/>
</dbReference>
<feature type="transmembrane region" description="Helical" evidence="1">
    <location>
        <begin position="60"/>
        <end position="79"/>
    </location>
</feature>
<evidence type="ECO:0000256" key="1">
    <source>
        <dbReference type="SAM" id="Phobius"/>
    </source>
</evidence>
<comment type="caution">
    <text evidence="2">The sequence shown here is derived from an EMBL/GenBank/DDBJ whole genome shotgun (WGS) entry which is preliminary data.</text>
</comment>
<dbReference type="OrthoDB" id="3737565at2"/>
<evidence type="ECO:0000313" key="3">
    <source>
        <dbReference type="Proteomes" id="UP000280935"/>
    </source>
</evidence>
<dbReference type="Proteomes" id="UP000280935">
    <property type="component" value="Unassembled WGS sequence"/>
</dbReference>
<reference evidence="2 3" key="1">
    <citation type="submission" date="2018-11" db="EMBL/GenBank/DDBJ databases">
        <title>Genomes From Bacteria Associated with the Canine Oral Cavity: a Test Case for Automated Genome-Based Taxonomic Assignment.</title>
        <authorList>
            <person name="Coil D.A."/>
            <person name="Jospin G."/>
            <person name="Darling A.E."/>
            <person name="Wallis C."/>
            <person name="Davis I.J."/>
            <person name="Harris S."/>
            <person name="Eisen J.A."/>
            <person name="Holcombe L.J."/>
            <person name="O'Flynn C."/>
        </authorList>
    </citation>
    <scope>NUCLEOTIDE SEQUENCE [LARGE SCALE GENOMIC DNA]</scope>
    <source>
        <strain evidence="2 3">OH2822_COT-296</strain>
    </source>
</reference>
<proteinExistence type="predicted"/>